<sequence length="550" mass="63886">MHVKKLIFIIILFILHQLFALIVFLSQDLNLDYVRGEYLVVSIIQQITNLRNENSFNQIYNKAKQFCDINGIDLIQQYEIYRKAKILAHFNDCFINSTLEQHEKLSTSADFMNQIYFPCINCILLYPESKVVLNIDDVNAFSRHIDIDSSALKNEFIVIKSMFMSTTINDVIQFLNELIPFSTAFQQTLRMIKSSIAMPISQDTSERSFSKMKIIKNYLRNSMSDKRLSDLTVLTVERGIVIDYEQVTIQKRTNIYSSYTTASTPISNSFDETDDQSITSMATTTTSSIRRHNERAESNTIPTPHIHSSNLVNNSISNTRRSRKSMDNNKILYPNSIVLEPQSNNRNINYYVPPIPELSLNQSEQKIKTKYTELLVNFFETHHPSYIFEPLRKEYYWTNEPFNDEKISQLDKLLQNTSYFVQSIFWYLRILLAICVTIPIEIIHTVLDGLVKPILIRIPIIMSDTLIKPFYSGLFNAFILPIGILLWNTSDLFAKTFEPFIRLITLLFEPCIDCCRSIRESSLKQISDQKLNNGDGDHHHMELKRATLYV</sequence>
<feature type="transmembrane region" description="Helical" evidence="2">
    <location>
        <begin position="424"/>
        <end position="447"/>
    </location>
</feature>
<organism evidence="4 5">
    <name type="scientific">Rotaria socialis</name>
    <dbReference type="NCBI Taxonomy" id="392032"/>
    <lineage>
        <taxon>Eukaryota</taxon>
        <taxon>Metazoa</taxon>
        <taxon>Spiralia</taxon>
        <taxon>Gnathifera</taxon>
        <taxon>Rotifera</taxon>
        <taxon>Eurotatoria</taxon>
        <taxon>Bdelloidea</taxon>
        <taxon>Philodinida</taxon>
        <taxon>Philodinidae</taxon>
        <taxon>Rotaria</taxon>
    </lineage>
</organism>
<evidence type="ECO:0000313" key="4">
    <source>
        <dbReference type="EMBL" id="CAF3398813.1"/>
    </source>
</evidence>
<evidence type="ECO:0000256" key="2">
    <source>
        <dbReference type="SAM" id="Phobius"/>
    </source>
</evidence>
<dbReference type="Proteomes" id="UP000663833">
    <property type="component" value="Unassembled WGS sequence"/>
</dbReference>
<feature type="compositionally biased region" description="Polar residues" evidence="1">
    <location>
        <begin position="298"/>
        <end position="312"/>
    </location>
</feature>
<dbReference type="GO" id="GO:0046983">
    <property type="term" value="F:protein dimerization activity"/>
    <property type="evidence" value="ECO:0007669"/>
    <property type="project" value="InterPro"/>
</dbReference>
<dbReference type="EMBL" id="CAJNYD010002188">
    <property type="protein sequence ID" value="CAF3398813.1"/>
    <property type="molecule type" value="Genomic_DNA"/>
</dbReference>
<comment type="caution">
    <text evidence="4">The sequence shown here is derived from an EMBL/GenBank/DDBJ whole genome shotgun (WGS) entry which is preliminary data.</text>
</comment>
<feature type="domain" description="HAT C-terminal dimerisation" evidence="3">
    <location>
        <begin position="180"/>
        <end position="238"/>
    </location>
</feature>
<reference evidence="4" key="1">
    <citation type="submission" date="2021-02" db="EMBL/GenBank/DDBJ databases">
        <authorList>
            <person name="Nowell W R."/>
        </authorList>
    </citation>
    <scope>NUCLEOTIDE SEQUENCE</scope>
</reference>
<dbReference type="PANTHER" id="PTHR46289">
    <property type="entry name" value="52 KDA REPRESSOR OF THE INHIBITOR OF THE PROTEIN KINASE-LIKE PROTEIN-RELATED"/>
    <property type="match status" value="1"/>
</dbReference>
<evidence type="ECO:0000313" key="5">
    <source>
        <dbReference type="Proteomes" id="UP000663833"/>
    </source>
</evidence>
<feature type="transmembrane region" description="Helical" evidence="2">
    <location>
        <begin position="468"/>
        <end position="487"/>
    </location>
</feature>
<gene>
    <name evidence="4" type="ORF">LUA448_LOCUS17380</name>
</gene>
<evidence type="ECO:0000259" key="3">
    <source>
        <dbReference type="Pfam" id="PF05699"/>
    </source>
</evidence>
<dbReference type="InterPro" id="IPR052958">
    <property type="entry name" value="IFN-induced_PKR_regulator"/>
</dbReference>
<dbReference type="Pfam" id="PF05699">
    <property type="entry name" value="Dimer_Tnp_hAT"/>
    <property type="match status" value="1"/>
</dbReference>
<feature type="region of interest" description="Disordered" evidence="1">
    <location>
        <begin position="284"/>
        <end position="312"/>
    </location>
</feature>
<evidence type="ECO:0000256" key="1">
    <source>
        <dbReference type="SAM" id="MobiDB-lite"/>
    </source>
</evidence>
<dbReference type="AlphaFoldDB" id="A0A818ABR6"/>
<keyword evidence="2" id="KW-0812">Transmembrane</keyword>
<protein>
    <recommendedName>
        <fullName evidence="3">HAT C-terminal dimerisation domain-containing protein</fullName>
    </recommendedName>
</protein>
<dbReference type="PANTHER" id="PTHR46289:SF14">
    <property type="entry name" value="DUF4371 DOMAIN-CONTAINING PROTEIN"/>
    <property type="match status" value="1"/>
</dbReference>
<name>A0A818ABR6_9BILA</name>
<proteinExistence type="predicted"/>
<keyword evidence="2" id="KW-1133">Transmembrane helix</keyword>
<accession>A0A818ABR6</accession>
<dbReference type="InterPro" id="IPR008906">
    <property type="entry name" value="HATC_C_dom"/>
</dbReference>
<keyword evidence="2" id="KW-0472">Membrane</keyword>